<dbReference type="GO" id="GO:0005886">
    <property type="term" value="C:plasma membrane"/>
    <property type="evidence" value="ECO:0007669"/>
    <property type="project" value="UniProtKB-SubCell"/>
</dbReference>
<protein>
    <recommendedName>
        <fullName evidence="13">Bifunctional inhibitor/plant lipid transfer protein/seed storage helical domain-containing protein</fullName>
    </recommendedName>
</protein>
<evidence type="ECO:0000256" key="3">
    <source>
        <dbReference type="ARBA" id="ARBA00022448"/>
    </source>
</evidence>
<comment type="subcellular location">
    <subcellularLocation>
        <location evidence="1">Cell membrane</location>
        <topology evidence="1">Lipid-anchor</topology>
        <topology evidence="1">GPI-anchor</topology>
    </subcellularLocation>
</comment>
<dbReference type="Proteomes" id="UP000306102">
    <property type="component" value="Unassembled WGS sequence"/>
</dbReference>
<keyword evidence="4" id="KW-1003">Cell membrane</keyword>
<dbReference type="GO" id="GO:0008289">
    <property type="term" value="F:lipid binding"/>
    <property type="evidence" value="ECO:0007669"/>
    <property type="project" value="UniProtKB-KW"/>
</dbReference>
<dbReference type="Gene3D" id="1.10.110.10">
    <property type="entry name" value="Plant lipid-transfer and hydrophobic proteins"/>
    <property type="match status" value="1"/>
</dbReference>
<dbReference type="CDD" id="cd00010">
    <property type="entry name" value="AAI_LTSS"/>
    <property type="match status" value="1"/>
</dbReference>
<evidence type="ECO:0000256" key="4">
    <source>
        <dbReference type="ARBA" id="ARBA00022475"/>
    </source>
</evidence>
<evidence type="ECO:0000256" key="7">
    <source>
        <dbReference type="ARBA" id="ARBA00023121"/>
    </source>
</evidence>
<accession>A0A4S4E130</accession>
<dbReference type="EMBL" id="SDRB02008475">
    <property type="protein sequence ID" value="THG09512.1"/>
    <property type="molecule type" value="Genomic_DNA"/>
</dbReference>
<feature type="chain" id="PRO_5020721360" description="Bifunctional inhibitor/plant lipid transfer protein/seed storage helical domain-containing protein" evidence="12">
    <location>
        <begin position="25"/>
        <end position="246"/>
    </location>
</feature>
<evidence type="ECO:0000256" key="11">
    <source>
        <dbReference type="SAM" id="MobiDB-lite"/>
    </source>
</evidence>
<keyword evidence="10" id="KW-0449">Lipoprotein</keyword>
<dbReference type="Pfam" id="PF14368">
    <property type="entry name" value="LTP_2"/>
    <property type="match status" value="1"/>
</dbReference>
<feature type="compositionally biased region" description="Polar residues" evidence="11">
    <location>
        <begin position="156"/>
        <end position="169"/>
    </location>
</feature>
<dbReference type="GO" id="GO:0006869">
    <property type="term" value="P:lipid transport"/>
    <property type="evidence" value="ECO:0007669"/>
    <property type="project" value="InterPro"/>
</dbReference>
<dbReference type="InterPro" id="IPR000528">
    <property type="entry name" value="Plant_nsLTP"/>
</dbReference>
<dbReference type="SMART" id="SM00499">
    <property type="entry name" value="AAI"/>
    <property type="match status" value="1"/>
</dbReference>
<evidence type="ECO:0000313" key="14">
    <source>
        <dbReference type="EMBL" id="THG09512.1"/>
    </source>
</evidence>
<dbReference type="InterPro" id="IPR043325">
    <property type="entry name" value="LTSS"/>
</dbReference>
<keyword evidence="7" id="KW-0446">Lipid-binding</keyword>
<feature type="compositionally biased region" description="Low complexity" evidence="11">
    <location>
        <begin position="194"/>
        <end position="224"/>
    </location>
</feature>
<dbReference type="STRING" id="542762.A0A4S4E130"/>
<dbReference type="FunFam" id="1.10.110.10:FF:000001">
    <property type="entry name" value="Bifunctional inhibitor/lipid-transfer protein/seed storage 2S albumin superfamily protein"/>
    <property type="match status" value="1"/>
</dbReference>
<evidence type="ECO:0000256" key="8">
    <source>
        <dbReference type="ARBA" id="ARBA00023157"/>
    </source>
</evidence>
<proteinExistence type="inferred from homology"/>
<evidence type="ECO:0000313" key="15">
    <source>
        <dbReference type="Proteomes" id="UP000306102"/>
    </source>
</evidence>
<feature type="domain" description="Bifunctional inhibitor/plant lipid transfer protein/seed storage helical" evidence="13">
    <location>
        <begin position="28"/>
        <end position="105"/>
    </location>
</feature>
<dbReference type="AlphaFoldDB" id="A0A4S4E130"/>
<keyword evidence="6 12" id="KW-0732">Signal</keyword>
<reference evidence="14 15" key="1">
    <citation type="journal article" date="2018" name="Proc. Natl. Acad. Sci. U.S.A.">
        <title>Draft genome sequence of Camellia sinensis var. sinensis provides insights into the evolution of the tea genome and tea quality.</title>
        <authorList>
            <person name="Wei C."/>
            <person name="Yang H."/>
            <person name="Wang S."/>
            <person name="Zhao J."/>
            <person name="Liu C."/>
            <person name="Gao L."/>
            <person name="Xia E."/>
            <person name="Lu Y."/>
            <person name="Tai Y."/>
            <person name="She G."/>
            <person name="Sun J."/>
            <person name="Cao H."/>
            <person name="Tong W."/>
            <person name="Gao Q."/>
            <person name="Li Y."/>
            <person name="Deng W."/>
            <person name="Jiang X."/>
            <person name="Wang W."/>
            <person name="Chen Q."/>
            <person name="Zhang S."/>
            <person name="Li H."/>
            <person name="Wu J."/>
            <person name="Wang P."/>
            <person name="Li P."/>
            <person name="Shi C."/>
            <person name="Zheng F."/>
            <person name="Jian J."/>
            <person name="Huang B."/>
            <person name="Shan D."/>
            <person name="Shi M."/>
            <person name="Fang C."/>
            <person name="Yue Y."/>
            <person name="Li F."/>
            <person name="Li D."/>
            <person name="Wei S."/>
            <person name="Han B."/>
            <person name="Jiang C."/>
            <person name="Yin Y."/>
            <person name="Xia T."/>
            <person name="Zhang Z."/>
            <person name="Bennetzen J.L."/>
            <person name="Zhao S."/>
            <person name="Wan X."/>
        </authorList>
    </citation>
    <scope>NUCLEOTIDE SEQUENCE [LARGE SCALE GENOMIC DNA]</scope>
    <source>
        <strain evidence="15">cv. Shuchazao</strain>
        <tissue evidence="14">Leaf</tissue>
    </source>
</reference>
<evidence type="ECO:0000256" key="9">
    <source>
        <dbReference type="ARBA" id="ARBA00023180"/>
    </source>
</evidence>
<evidence type="ECO:0000256" key="6">
    <source>
        <dbReference type="ARBA" id="ARBA00022729"/>
    </source>
</evidence>
<keyword evidence="5" id="KW-0472">Membrane</keyword>
<keyword evidence="9" id="KW-0325">Glycoprotein</keyword>
<sequence length="246" mass="23889">MAPSWIQMGLALVLVTGFWAQANAQSGCTNVLIGMASCLSYVTGNSSSPTSSCCSKLANVVQSQPQCLCTALGDGGSVLGFNINQTLALSLPGACNVQTPPLSECNAAHSPATSPVGSPESMPADSPTSSSASGVAAPLPATSPVSSPEGMPAGSSDGTADSPTSSSVSGVAGHSPATSLVGSPEGMPAGSLNGTPDSPTSSSVSGAGSKTVPSGGTTSDGSTTKMPLQFVTVLFLALYASISSKI</sequence>
<keyword evidence="8" id="KW-1015">Disulfide bond</keyword>
<dbReference type="InterPro" id="IPR036312">
    <property type="entry name" value="Bifun_inhib/LTP/seed_sf"/>
</dbReference>
<keyword evidence="3" id="KW-0813">Transport</keyword>
<keyword evidence="15" id="KW-1185">Reference proteome</keyword>
<feature type="region of interest" description="Disordered" evidence="11">
    <location>
        <begin position="106"/>
        <end position="224"/>
    </location>
</feature>
<dbReference type="PANTHER" id="PTHR33044">
    <property type="entry name" value="BIFUNCTIONAL INHIBITOR/LIPID-TRANSFER PROTEIN/SEED STORAGE 2S ALBUMIN SUPERFAMILY PROTEIN-RELATED"/>
    <property type="match status" value="1"/>
</dbReference>
<name>A0A4S4E130_CAMSN</name>
<dbReference type="InterPro" id="IPR016140">
    <property type="entry name" value="Bifunc_inhib/LTP/seed_store"/>
</dbReference>
<evidence type="ECO:0000256" key="5">
    <source>
        <dbReference type="ARBA" id="ARBA00022622"/>
    </source>
</evidence>
<dbReference type="SUPFAM" id="SSF47699">
    <property type="entry name" value="Bifunctional inhibitor/lipid-transfer protein/seed storage 2S albumin"/>
    <property type="match status" value="1"/>
</dbReference>
<feature type="signal peptide" evidence="12">
    <location>
        <begin position="1"/>
        <end position="24"/>
    </location>
</feature>
<comment type="caution">
    <text evidence="14">The sequence shown here is derived from an EMBL/GenBank/DDBJ whole genome shotgun (WGS) entry which is preliminary data.</text>
</comment>
<evidence type="ECO:0000256" key="12">
    <source>
        <dbReference type="SAM" id="SignalP"/>
    </source>
</evidence>
<gene>
    <name evidence="14" type="ORF">TEA_008843</name>
</gene>
<evidence type="ECO:0000259" key="13">
    <source>
        <dbReference type="SMART" id="SM00499"/>
    </source>
</evidence>
<dbReference type="PRINTS" id="PR00382">
    <property type="entry name" value="LIPIDTRNSFER"/>
</dbReference>
<evidence type="ECO:0000256" key="10">
    <source>
        <dbReference type="ARBA" id="ARBA00023288"/>
    </source>
</evidence>
<keyword evidence="5" id="KW-0336">GPI-anchor</keyword>
<dbReference type="GO" id="GO:0098552">
    <property type="term" value="C:side of membrane"/>
    <property type="evidence" value="ECO:0007669"/>
    <property type="project" value="UniProtKB-KW"/>
</dbReference>
<evidence type="ECO:0000256" key="1">
    <source>
        <dbReference type="ARBA" id="ARBA00004609"/>
    </source>
</evidence>
<comment type="similarity">
    <text evidence="2">Belongs to the plant LTP family.</text>
</comment>
<organism evidence="14 15">
    <name type="scientific">Camellia sinensis var. sinensis</name>
    <name type="common">China tea</name>
    <dbReference type="NCBI Taxonomy" id="542762"/>
    <lineage>
        <taxon>Eukaryota</taxon>
        <taxon>Viridiplantae</taxon>
        <taxon>Streptophyta</taxon>
        <taxon>Embryophyta</taxon>
        <taxon>Tracheophyta</taxon>
        <taxon>Spermatophyta</taxon>
        <taxon>Magnoliopsida</taxon>
        <taxon>eudicotyledons</taxon>
        <taxon>Gunneridae</taxon>
        <taxon>Pentapetalae</taxon>
        <taxon>asterids</taxon>
        <taxon>Ericales</taxon>
        <taxon>Theaceae</taxon>
        <taxon>Camellia</taxon>
    </lineage>
</organism>
<evidence type="ECO:0000256" key="2">
    <source>
        <dbReference type="ARBA" id="ARBA00009748"/>
    </source>
</evidence>